<feature type="transmembrane region" description="Helical" evidence="1">
    <location>
        <begin position="102"/>
        <end position="123"/>
    </location>
</feature>
<evidence type="ECO:0000256" key="1">
    <source>
        <dbReference type="SAM" id="Phobius"/>
    </source>
</evidence>
<evidence type="ECO:0000313" key="3">
    <source>
        <dbReference type="EMBL" id="KAF6141398.1"/>
    </source>
</evidence>
<feature type="transmembrane region" description="Helical" evidence="1">
    <location>
        <begin position="69"/>
        <end position="90"/>
    </location>
</feature>
<feature type="transmembrane region" description="Helical" evidence="1">
    <location>
        <begin position="144"/>
        <end position="166"/>
    </location>
</feature>
<dbReference type="GO" id="GO:0080120">
    <property type="term" value="P:CAAX-box protein maturation"/>
    <property type="evidence" value="ECO:0007669"/>
    <property type="project" value="UniProtKB-ARBA"/>
</dbReference>
<dbReference type="GO" id="GO:0004175">
    <property type="term" value="F:endopeptidase activity"/>
    <property type="evidence" value="ECO:0007669"/>
    <property type="project" value="UniProtKB-ARBA"/>
</dbReference>
<comment type="caution">
    <text evidence="3">The sequence shown here is derived from an EMBL/GenBank/DDBJ whole genome shotgun (WGS) entry which is preliminary data.</text>
</comment>
<protein>
    <recommendedName>
        <fullName evidence="2">CAAX prenyl protease 2/Lysostaphin resistance protein A-like domain-containing protein</fullName>
    </recommendedName>
</protein>
<dbReference type="InterPro" id="IPR003675">
    <property type="entry name" value="Rce1/LyrA-like_dom"/>
</dbReference>
<proteinExistence type="predicted"/>
<dbReference type="PANTHER" id="PTHR43592:SF4">
    <property type="entry name" value="CAAX AMINO TERMINAL PROTEASE FAMILY PROTEIN"/>
    <property type="match status" value="1"/>
</dbReference>
<evidence type="ECO:0000259" key="2">
    <source>
        <dbReference type="Pfam" id="PF02517"/>
    </source>
</evidence>
<dbReference type="PANTHER" id="PTHR43592">
    <property type="entry name" value="CAAX AMINO TERMINAL PROTEASE"/>
    <property type="match status" value="1"/>
</dbReference>
<gene>
    <name evidence="3" type="ORF">GIB67_021214</name>
</gene>
<sequence>MILTMYFAKPLFSISAISLSGFSSSRLSNLSCLKKDDGVGGEDDIFQGFSVLSSDTPWDKDSMWSSMSLYFFSLHVPLSFGGLSVISKILHQPVLDPQIEALSILISQITELFGALALLRYSAKAQYKLSSLFQNRNFSKERNWIQSSVLGFGFLMLVVILTSLLADRLTGPKDVNNILLKEILSSGSISSTACFLVYCFVTPLLEEIVYRGFLMGTLSSTMKWQQAVFISSCIFSLAHLSTENSLQLFVIGWVLGCSYCWSGNLSSSFLLHSLYNAVTLIITLIA</sequence>
<dbReference type="Pfam" id="PF02517">
    <property type="entry name" value="Rce1-like"/>
    <property type="match status" value="1"/>
</dbReference>
<feature type="domain" description="CAAX prenyl protease 2/Lysostaphin resistance protein A-like" evidence="2">
    <location>
        <begin position="192"/>
        <end position="278"/>
    </location>
</feature>
<keyword evidence="4" id="KW-1185">Reference proteome</keyword>
<dbReference type="Proteomes" id="UP000541444">
    <property type="component" value="Unassembled WGS sequence"/>
</dbReference>
<keyword evidence="1" id="KW-0472">Membrane</keyword>
<keyword evidence="1" id="KW-0812">Transmembrane</keyword>
<accession>A0A7J7LFR1</accession>
<dbReference type="EMBL" id="JACGCM010002327">
    <property type="protein sequence ID" value="KAF6141398.1"/>
    <property type="molecule type" value="Genomic_DNA"/>
</dbReference>
<reference evidence="3 4" key="1">
    <citation type="journal article" date="2020" name="IScience">
        <title>Genome Sequencing of the Endangered Kingdonia uniflora (Circaeasteraceae, Ranunculales) Reveals Potential Mechanisms of Evolutionary Specialization.</title>
        <authorList>
            <person name="Sun Y."/>
            <person name="Deng T."/>
            <person name="Zhang A."/>
            <person name="Moore M.J."/>
            <person name="Landis J.B."/>
            <person name="Lin N."/>
            <person name="Zhang H."/>
            <person name="Zhang X."/>
            <person name="Huang J."/>
            <person name="Zhang X."/>
            <person name="Sun H."/>
            <person name="Wang H."/>
        </authorList>
    </citation>
    <scope>NUCLEOTIDE SEQUENCE [LARGE SCALE GENOMIC DNA]</scope>
    <source>
        <strain evidence="3">TB1705</strain>
        <tissue evidence="3">Leaf</tissue>
    </source>
</reference>
<dbReference type="AlphaFoldDB" id="A0A7J7LFR1"/>
<name>A0A7J7LFR1_9MAGN</name>
<feature type="transmembrane region" description="Helical" evidence="1">
    <location>
        <begin position="246"/>
        <end position="262"/>
    </location>
</feature>
<evidence type="ECO:0000313" key="4">
    <source>
        <dbReference type="Proteomes" id="UP000541444"/>
    </source>
</evidence>
<keyword evidence="1" id="KW-1133">Transmembrane helix</keyword>
<organism evidence="3 4">
    <name type="scientific">Kingdonia uniflora</name>
    <dbReference type="NCBI Taxonomy" id="39325"/>
    <lineage>
        <taxon>Eukaryota</taxon>
        <taxon>Viridiplantae</taxon>
        <taxon>Streptophyta</taxon>
        <taxon>Embryophyta</taxon>
        <taxon>Tracheophyta</taxon>
        <taxon>Spermatophyta</taxon>
        <taxon>Magnoliopsida</taxon>
        <taxon>Ranunculales</taxon>
        <taxon>Circaeasteraceae</taxon>
        <taxon>Kingdonia</taxon>
    </lineage>
</organism>
<dbReference type="OrthoDB" id="1742244at2759"/>